<dbReference type="Pfam" id="PF03713">
    <property type="entry name" value="DUF305"/>
    <property type="match status" value="2"/>
</dbReference>
<dbReference type="Gene3D" id="1.20.1260.10">
    <property type="match status" value="1"/>
</dbReference>
<feature type="domain" description="DUF305" evidence="1">
    <location>
        <begin position="119"/>
        <end position="185"/>
    </location>
</feature>
<name>A0A418KL53_9ACTN</name>
<protein>
    <submittedName>
        <fullName evidence="2">DUF305 domain-containing protein</fullName>
    </submittedName>
</protein>
<accession>A0A418KL53</accession>
<dbReference type="EMBL" id="QUAL01000190">
    <property type="protein sequence ID" value="RIQ18256.1"/>
    <property type="molecule type" value="Genomic_DNA"/>
</dbReference>
<feature type="domain" description="DUF305" evidence="1">
    <location>
        <begin position="54"/>
        <end position="112"/>
    </location>
</feature>
<comment type="caution">
    <text evidence="2">The sequence shown here is derived from an EMBL/GenBank/DDBJ whole genome shotgun (WGS) entry which is preliminary data.</text>
</comment>
<proteinExistence type="predicted"/>
<dbReference type="InterPro" id="IPR005183">
    <property type="entry name" value="DUF305_CopM-like"/>
</dbReference>
<reference evidence="2 3" key="1">
    <citation type="submission" date="2018-09" db="EMBL/GenBank/DDBJ databases">
        <title>Isolation, diversity and antifungal activity of actinobacteria from wheat.</title>
        <authorList>
            <person name="Han C."/>
        </authorList>
    </citation>
    <scope>NUCLEOTIDE SEQUENCE [LARGE SCALE GENOMIC DNA]</scope>
    <source>
        <strain evidence="2 3">NEAU-YY265</strain>
    </source>
</reference>
<keyword evidence="3" id="KW-1185">Reference proteome</keyword>
<dbReference type="OrthoDB" id="26872at2"/>
<dbReference type="PANTHER" id="PTHR36933">
    <property type="entry name" value="SLL0788 PROTEIN"/>
    <property type="match status" value="1"/>
</dbReference>
<sequence length="200" mass="22395">MRRLSVLVVGLVVVAAVTVLGAFAVMASSGRDDDSWDRHGPGTVGRFGVSAEPEYLAGMVAHHEEAVTAARELARSGRAEMRRFGDSIVETQSAQIHQMRGWLRAWYPEQPPAVDYRPMMRDLSGLSGDRLDEVFLQDMIGHHMAAVMWSQQLLGRGTVHEQVAGLARTIRDDQHAEIVQMRRWLALWFDWRAVGMSRGM</sequence>
<dbReference type="AlphaFoldDB" id="A0A418KL53"/>
<dbReference type="InterPro" id="IPR012347">
    <property type="entry name" value="Ferritin-like"/>
</dbReference>
<dbReference type="PANTHER" id="PTHR36933:SF1">
    <property type="entry name" value="SLL0788 PROTEIN"/>
    <property type="match status" value="1"/>
</dbReference>
<dbReference type="Proteomes" id="UP000284057">
    <property type="component" value="Unassembled WGS sequence"/>
</dbReference>
<organism evidence="2 3">
    <name type="scientific">Jiangella rhizosphaerae</name>
    <dbReference type="NCBI Taxonomy" id="2293569"/>
    <lineage>
        <taxon>Bacteria</taxon>
        <taxon>Bacillati</taxon>
        <taxon>Actinomycetota</taxon>
        <taxon>Actinomycetes</taxon>
        <taxon>Jiangellales</taxon>
        <taxon>Jiangellaceae</taxon>
        <taxon>Jiangella</taxon>
    </lineage>
</organism>
<dbReference type="RefSeq" id="WP_119661946.1">
    <property type="nucleotide sequence ID" value="NZ_QUAL01000190.1"/>
</dbReference>
<evidence type="ECO:0000313" key="3">
    <source>
        <dbReference type="Proteomes" id="UP000284057"/>
    </source>
</evidence>
<gene>
    <name evidence="2" type="ORF">DY240_21805</name>
</gene>
<evidence type="ECO:0000259" key="1">
    <source>
        <dbReference type="Pfam" id="PF03713"/>
    </source>
</evidence>
<evidence type="ECO:0000313" key="2">
    <source>
        <dbReference type="EMBL" id="RIQ18256.1"/>
    </source>
</evidence>